<evidence type="ECO:0000313" key="2">
    <source>
        <dbReference type="Proteomes" id="UP000775213"/>
    </source>
</evidence>
<organism evidence="1 2">
    <name type="scientific">Dendrobium chrysotoxum</name>
    <name type="common">Orchid</name>
    <dbReference type="NCBI Taxonomy" id="161865"/>
    <lineage>
        <taxon>Eukaryota</taxon>
        <taxon>Viridiplantae</taxon>
        <taxon>Streptophyta</taxon>
        <taxon>Embryophyta</taxon>
        <taxon>Tracheophyta</taxon>
        <taxon>Spermatophyta</taxon>
        <taxon>Magnoliopsida</taxon>
        <taxon>Liliopsida</taxon>
        <taxon>Asparagales</taxon>
        <taxon>Orchidaceae</taxon>
        <taxon>Epidendroideae</taxon>
        <taxon>Malaxideae</taxon>
        <taxon>Dendrobiinae</taxon>
        <taxon>Dendrobium</taxon>
    </lineage>
</organism>
<comment type="caution">
    <text evidence="1">The sequence shown here is derived from an EMBL/GenBank/DDBJ whole genome shotgun (WGS) entry which is preliminary data.</text>
</comment>
<evidence type="ECO:0000313" key="1">
    <source>
        <dbReference type="EMBL" id="KAH0455888.1"/>
    </source>
</evidence>
<sequence length="157" mass="17065">MGSSFITHSGAMYPRVPLILDILTLSSLFISFDIPKSETLGQKLSSRRMFSVQYPFQAFFVKVRDCSRDAERDSVPDVEIQNWPRLSVVHPGDDGYLRPELGVATRALSQLLHRDGAAVGELPVVDHAVAAGAEDLREIGGGCPELGIGESLRASGR</sequence>
<dbReference type="EMBL" id="JAGFBR010000014">
    <property type="protein sequence ID" value="KAH0455888.1"/>
    <property type="molecule type" value="Genomic_DNA"/>
</dbReference>
<proteinExistence type="predicted"/>
<protein>
    <submittedName>
        <fullName evidence="1">Uncharacterized protein</fullName>
    </submittedName>
</protein>
<keyword evidence="2" id="KW-1185">Reference proteome</keyword>
<dbReference type="AlphaFoldDB" id="A0AAV7GJT4"/>
<gene>
    <name evidence="1" type="ORF">IEQ34_015920</name>
</gene>
<dbReference type="Proteomes" id="UP000775213">
    <property type="component" value="Unassembled WGS sequence"/>
</dbReference>
<reference evidence="1 2" key="1">
    <citation type="journal article" date="2021" name="Hortic Res">
        <title>Chromosome-scale assembly of the Dendrobium chrysotoxum genome enhances the understanding of orchid evolution.</title>
        <authorList>
            <person name="Zhang Y."/>
            <person name="Zhang G.Q."/>
            <person name="Zhang D."/>
            <person name="Liu X.D."/>
            <person name="Xu X.Y."/>
            <person name="Sun W.H."/>
            <person name="Yu X."/>
            <person name="Zhu X."/>
            <person name="Wang Z.W."/>
            <person name="Zhao X."/>
            <person name="Zhong W.Y."/>
            <person name="Chen H."/>
            <person name="Yin W.L."/>
            <person name="Huang T."/>
            <person name="Niu S.C."/>
            <person name="Liu Z.J."/>
        </authorList>
    </citation>
    <scope>NUCLEOTIDE SEQUENCE [LARGE SCALE GENOMIC DNA]</scope>
    <source>
        <strain evidence="1">Lindl</strain>
    </source>
</reference>
<accession>A0AAV7GJT4</accession>
<name>A0AAV7GJT4_DENCH</name>